<evidence type="ECO:0000256" key="3">
    <source>
        <dbReference type="PIRNR" id="PIRNR028983"/>
    </source>
</evidence>
<evidence type="ECO:0000256" key="2">
    <source>
        <dbReference type="ARBA" id="ARBA00006781"/>
    </source>
</evidence>
<dbReference type="GO" id="GO:0015031">
    <property type="term" value="P:protein transport"/>
    <property type="evidence" value="ECO:0007669"/>
    <property type="project" value="UniProtKB-KW"/>
</dbReference>
<keyword evidence="3" id="KW-0813">Transport</keyword>
<dbReference type="EMBL" id="CAJPDQ010000001">
    <property type="protein sequence ID" value="CAF9903639.1"/>
    <property type="molecule type" value="Genomic_DNA"/>
</dbReference>
<dbReference type="PIRSF" id="PIRSF028983">
    <property type="entry name" value="BCP1"/>
    <property type="match status" value="1"/>
</dbReference>
<keyword evidence="3" id="KW-0653">Protein transport</keyword>
<name>A0A8H3I7U5_9LECA</name>
<dbReference type="AlphaFoldDB" id="A0A8H3I7U5"/>
<comment type="caution">
    <text evidence="5">The sequence shown here is derived from an EMBL/GenBank/DDBJ whole genome shotgun (WGS) entry which is preliminary data.</text>
</comment>
<dbReference type="GO" id="GO:0005634">
    <property type="term" value="C:nucleus"/>
    <property type="evidence" value="ECO:0007669"/>
    <property type="project" value="UniProtKB-SubCell"/>
</dbReference>
<keyword evidence="3" id="KW-0539">Nucleus</keyword>
<evidence type="ECO:0000256" key="1">
    <source>
        <dbReference type="ARBA" id="ARBA00002688"/>
    </source>
</evidence>
<dbReference type="PANTHER" id="PTHR13261:SF0">
    <property type="entry name" value="BRCA2 AND CDKN1A-INTERACTING PROTEIN"/>
    <property type="match status" value="1"/>
</dbReference>
<feature type="region of interest" description="Disordered" evidence="4">
    <location>
        <begin position="1"/>
        <end position="23"/>
    </location>
</feature>
<comment type="function">
    <text evidence="1 3">Involved in nuclear export, actin cytoskeleton organization and vesicular transport.</text>
</comment>
<proteinExistence type="inferred from homology"/>
<dbReference type="Proteomes" id="UP000664169">
    <property type="component" value="Unassembled WGS sequence"/>
</dbReference>
<evidence type="ECO:0000256" key="4">
    <source>
        <dbReference type="SAM" id="MobiDB-lite"/>
    </source>
</evidence>
<dbReference type="InterPro" id="IPR025602">
    <property type="entry name" value="BCP1_family"/>
</dbReference>
<comment type="similarity">
    <text evidence="2 3">Belongs to the BCP1 family.</text>
</comment>
<protein>
    <recommendedName>
        <fullName evidence="3">Protein BCP1</fullName>
    </recommendedName>
</protein>
<evidence type="ECO:0000313" key="5">
    <source>
        <dbReference type="EMBL" id="CAF9903639.1"/>
    </source>
</evidence>
<comment type="subcellular location">
    <subcellularLocation>
        <location evidence="3">Nucleus</location>
    </subcellularLocation>
</comment>
<accession>A0A8H3I7U5</accession>
<keyword evidence="6" id="KW-1185">Reference proteome</keyword>
<dbReference type="OrthoDB" id="27543at2759"/>
<evidence type="ECO:0000313" key="6">
    <source>
        <dbReference type="Proteomes" id="UP000664169"/>
    </source>
</evidence>
<sequence>MAKRKERTKTDRDTDDDSSSDSGGEILDVDFEFFDPQAIDFHGLKTLLRQLFDVDSQLLDFSALADLILSQPLLGSTVKTDGMESDPYAFLTVLNLVEHKDNPAVKALLEYVIQQASKNPSLNVVAQTLQGQSTVGLLLTERLINIPVEVIPPMYRMLLEEITWANEEKEPYTFSHYLIISKTYREIESQLDQEDDRPQKKKKKGMVKPEVFNFHPEDTTIQKSALAFGDFPYINEGADSEADSKRAFQDLGIKPQGHMILLEASKYESMVKSLEEALQPITGVS</sequence>
<dbReference type="PANTHER" id="PTHR13261">
    <property type="entry name" value="BRCA2 AND CDKN1A INTERACTING PROTEIN"/>
    <property type="match status" value="1"/>
</dbReference>
<gene>
    <name evidence="5" type="primary">BCP1</name>
    <name evidence="5" type="ORF">GOMPHAMPRED_000458</name>
</gene>
<reference evidence="5" key="1">
    <citation type="submission" date="2021-03" db="EMBL/GenBank/DDBJ databases">
        <authorList>
            <person name="Tagirdzhanova G."/>
        </authorList>
    </citation>
    <scope>NUCLEOTIDE SEQUENCE</scope>
</reference>
<dbReference type="Pfam" id="PF13862">
    <property type="entry name" value="BCCIP"/>
    <property type="match status" value="1"/>
</dbReference>
<organism evidence="5 6">
    <name type="scientific">Gomphillus americanus</name>
    <dbReference type="NCBI Taxonomy" id="1940652"/>
    <lineage>
        <taxon>Eukaryota</taxon>
        <taxon>Fungi</taxon>
        <taxon>Dikarya</taxon>
        <taxon>Ascomycota</taxon>
        <taxon>Pezizomycotina</taxon>
        <taxon>Lecanoromycetes</taxon>
        <taxon>OSLEUM clade</taxon>
        <taxon>Ostropomycetidae</taxon>
        <taxon>Ostropales</taxon>
        <taxon>Graphidaceae</taxon>
        <taxon>Gomphilloideae</taxon>
        <taxon>Gomphillus</taxon>
    </lineage>
</organism>